<evidence type="ECO:0000313" key="5">
    <source>
        <dbReference type="Proteomes" id="UP001060771"/>
    </source>
</evidence>
<dbReference type="SUPFAM" id="SSF88723">
    <property type="entry name" value="PIN domain-like"/>
    <property type="match status" value="1"/>
</dbReference>
<evidence type="ECO:0000313" key="2">
    <source>
        <dbReference type="EMBL" id="BDR91869.1"/>
    </source>
</evidence>
<dbReference type="Pfam" id="PF01850">
    <property type="entry name" value="PIN"/>
    <property type="match status" value="1"/>
</dbReference>
<dbReference type="EMBL" id="BMNM01000001">
    <property type="protein sequence ID" value="GGI69746.1"/>
    <property type="molecule type" value="Genomic_DNA"/>
</dbReference>
<keyword evidence="5" id="KW-1185">Reference proteome</keyword>
<feature type="domain" description="PIN" evidence="1">
    <location>
        <begin position="1"/>
        <end position="118"/>
    </location>
</feature>
<dbReference type="AlphaFoldDB" id="A0A830ECQ0"/>
<name>A0A830ECQ0_9CREN</name>
<protein>
    <submittedName>
        <fullName evidence="3">PIN domain nuclease</fullName>
    </submittedName>
</protein>
<dbReference type="PANTHER" id="PTHR39664:SF2">
    <property type="entry name" value="NUCLEIC ACID-BINDING PROTEIN, CONTAINING PIN DOMAIN-RELATED"/>
    <property type="match status" value="1"/>
</dbReference>
<dbReference type="RefSeq" id="WP_054843244.1">
    <property type="nucleotide sequence ID" value="NZ_AP026830.1"/>
</dbReference>
<dbReference type="Gene3D" id="3.40.50.1010">
    <property type="entry name" value="5'-nuclease"/>
    <property type="match status" value="1"/>
</dbReference>
<evidence type="ECO:0000259" key="1">
    <source>
        <dbReference type="SMART" id="SM00670"/>
    </source>
</evidence>
<dbReference type="PANTHER" id="PTHR39664">
    <property type="match status" value="1"/>
</dbReference>
<reference evidence="5" key="3">
    <citation type="submission" date="2022-09" db="EMBL/GenBank/DDBJ databases">
        <title>Complete genome sequence of Vulcanisaeta souniana.</title>
        <authorList>
            <person name="Kato S."/>
            <person name="Itoh T."/>
            <person name="Ohkuma M."/>
        </authorList>
    </citation>
    <scope>NUCLEOTIDE SEQUENCE [LARGE SCALE GENOMIC DNA]</scope>
    <source>
        <strain evidence="5">JCM 11219</strain>
    </source>
</reference>
<dbReference type="GeneID" id="76206510"/>
<dbReference type="Proteomes" id="UP001060771">
    <property type="component" value="Chromosome"/>
</dbReference>
<reference evidence="3" key="2">
    <citation type="submission" date="2020-09" db="EMBL/GenBank/DDBJ databases">
        <authorList>
            <person name="Sun Q."/>
            <person name="Ohkuma M."/>
        </authorList>
    </citation>
    <scope>NUCLEOTIDE SEQUENCE</scope>
    <source>
        <strain evidence="3">JCM 11219</strain>
    </source>
</reference>
<evidence type="ECO:0000313" key="3">
    <source>
        <dbReference type="EMBL" id="GGI69746.1"/>
    </source>
</evidence>
<accession>A0A830ECQ0</accession>
<dbReference type="EMBL" id="AP026830">
    <property type="protein sequence ID" value="BDR91869.1"/>
    <property type="molecule type" value="Genomic_DNA"/>
</dbReference>
<organism evidence="3 4">
    <name type="scientific">Vulcanisaeta souniana JCM 11219</name>
    <dbReference type="NCBI Taxonomy" id="1293586"/>
    <lineage>
        <taxon>Archaea</taxon>
        <taxon>Thermoproteota</taxon>
        <taxon>Thermoprotei</taxon>
        <taxon>Thermoproteales</taxon>
        <taxon>Thermoproteaceae</taxon>
        <taxon>Vulcanisaeta</taxon>
    </lineage>
</organism>
<reference evidence="3" key="1">
    <citation type="journal article" date="2014" name="Int. J. Syst. Evol. Microbiol.">
        <title>Complete genome sequence of Corynebacterium casei LMG S-19264T (=DSM 44701T), isolated from a smear-ripened cheese.</title>
        <authorList>
            <consortium name="US DOE Joint Genome Institute (JGI-PGF)"/>
            <person name="Walter F."/>
            <person name="Albersmeier A."/>
            <person name="Kalinowski J."/>
            <person name="Ruckert C."/>
        </authorList>
    </citation>
    <scope>NUCLEOTIDE SEQUENCE</scope>
    <source>
        <strain evidence="3">JCM 11219</strain>
    </source>
</reference>
<gene>
    <name evidence="3" type="ORF">GCM10007112_03400</name>
    <name evidence="2" type="ORF">Vsou_09620</name>
</gene>
<dbReference type="OrthoDB" id="90145at2157"/>
<dbReference type="Proteomes" id="UP000657075">
    <property type="component" value="Unassembled WGS sequence"/>
</dbReference>
<proteinExistence type="predicted"/>
<reference evidence="2" key="4">
    <citation type="journal article" date="2023" name="Microbiol. Resour. Announc.">
        <title>Complete Genome Sequence of Vulcanisaeta souniana Strain IC-059, a Hyperthermophilic Archaeon Isolated from Hot Spring Water in Japan.</title>
        <authorList>
            <person name="Kato S."/>
            <person name="Itoh T."/>
            <person name="Wu L."/>
            <person name="Ma J."/>
            <person name="Ohkuma M."/>
        </authorList>
    </citation>
    <scope>NUCLEOTIDE SEQUENCE</scope>
    <source>
        <strain evidence="2">JCM 11219</strain>
    </source>
</reference>
<dbReference type="InterPro" id="IPR002716">
    <property type="entry name" value="PIN_dom"/>
</dbReference>
<evidence type="ECO:0000313" key="4">
    <source>
        <dbReference type="Proteomes" id="UP000657075"/>
    </source>
</evidence>
<sequence length="125" mass="14503">MSFVVDTNFIVAVISEDDVSHDKAVSLWDSLNEAYVPIIVIAELSYFFIRHKIDVGIISEILRDSKIKVVENNVQDIYFAIDHKDYIRHYDDFNDLIVLSTARRLGLPLITFDDELLDLYHKLKS</sequence>
<dbReference type="SMART" id="SM00670">
    <property type="entry name" value="PINc"/>
    <property type="match status" value="1"/>
</dbReference>
<dbReference type="InterPro" id="IPR029060">
    <property type="entry name" value="PIN-like_dom_sf"/>
</dbReference>